<evidence type="ECO:0000313" key="2">
    <source>
        <dbReference type="WBParaSite" id="HCON_00169870-00001"/>
    </source>
</evidence>
<name>A0A7I5EDT5_HAECO</name>
<dbReference type="InterPro" id="IPR052709">
    <property type="entry name" value="Transposase-MT_Hybrid"/>
</dbReference>
<dbReference type="WBParaSite" id="HCON_00169870-00001">
    <property type="protein sequence ID" value="HCON_00169870-00001"/>
    <property type="gene ID" value="HCON_00169870"/>
</dbReference>
<dbReference type="InterPro" id="IPR001888">
    <property type="entry name" value="Transposase_1"/>
</dbReference>
<evidence type="ECO:0000313" key="1">
    <source>
        <dbReference type="Proteomes" id="UP000025227"/>
    </source>
</evidence>
<reference evidence="2" key="1">
    <citation type="submission" date="2020-12" db="UniProtKB">
        <authorList>
            <consortium name="WormBaseParasite"/>
        </authorList>
    </citation>
    <scope>IDENTIFICATION</scope>
    <source>
        <strain evidence="2">MHco3</strain>
    </source>
</reference>
<dbReference type="InterPro" id="IPR036397">
    <property type="entry name" value="RNaseH_sf"/>
</dbReference>
<dbReference type="AlphaFoldDB" id="A0A7I5EDT5"/>
<proteinExistence type="predicted"/>
<organism evidence="1 2">
    <name type="scientific">Haemonchus contortus</name>
    <name type="common">Barber pole worm</name>
    <dbReference type="NCBI Taxonomy" id="6289"/>
    <lineage>
        <taxon>Eukaryota</taxon>
        <taxon>Metazoa</taxon>
        <taxon>Ecdysozoa</taxon>
        <taxon>Nematoda</taxon>
        <taxon>Chromadorea</taxon>
        <taxon>Rhabditida</taxon>
        <taxon>Rhabditina</taxon>
        <taxon>Rhabditomorpha</taxon>
        <taxon>Strongyloidea</taxon>
        <taxon>Trichostrongylidae</taxon>
        <taxon>Haemonchus</taxon>
    </lineage>
</organism>
<keyword evidence="1" id="KW-1185">Reference proteome</keyword>
<protein>
    <submittedName>
        <fullName evidence="2">Histone-lysine N-methyltransferase SETMAR</fullName>
    </submittedName>
</protein>
<dbReference type="PANTHER" id="PTHR46060">
    <property type="entry name" value="MARINER MOS1 TRANSPOSASE-LIKE PROTEIN"/>
    <property type="match status" value="1"/>
</dbReference>
<dbReference type="OrthoDB" id="5847583at2759"/>
<dbReference type="PANTHER" id="PTHR46060:SF1">
    <property type="entry name" value="MARINER MOS1 TRANSPOSASE-LIKE PROTEIN"/>
    <property type="match status" value="1"/>
</dbReference>
<sequence length="137" mass="15867">MVCVWRDWEGMVHWEMLERNASVNKEVCITQLNRVNEAIQLKRPYRQGQVISLYDNARPHIAQVVKIALQELEWEVLQHPPYSPLLTSTGYHLIRPLSNEMRGLSSMAKRILKTGSTTWTLDRPILGETASRDGRRS</sequence>
<accession>A0A7I5EDT5</accession>
<dbReference type="Pfam" id="PF01359">
    <property type="entry name" value="Transposase_1"/>
    <property type="match status" value="1"/>
</dbReference>
<dbReference type="GO" id="GO:0003676">
    <property type="term" value="F:nucleic acid binding"/>
    <property type="evidence" value="ECO:0007669"/>
    <property type="project" value="InterPro"/>
</dbReference>
<dbReference type="Proteomes" id="UP000025227">
    <property type="component" value="Unplaced"/>
</dbReference>
<dbReference type="Gene3D" id="3.30.420.10">
    <property type="entry name" value="Ribonuclease H-like superfamily/Ribonuclease H"/>
    <property type="match status" value="1"/>
</dbReference>